<evidence type="ECO:0000313" key="4">
    <source>
        <dbReference type="Proteomes" id="UP001138997"/>
    </source>
</evidence>
<feature type="compositionally biased region" description="Polar residues" evidence="1">
    <location>
        <begin position="354"/>
        <end position="375"/>
    </location>
</feature>
<evidence type="ECO:0000313" key="3">
    <source>
        <dbReference type="EMBL" id="MCD5309320.1"/>
    </source>
</evidence>
<evidence type="ECO:0000256" key="1">
    <source>
        <dbReference type="SAM" id="MobiDB-lite"/>
    </source>
</evidence>
<name>A0A9X1N873_9ACTN</name>
<organism evidence="3 4">
    <name type="scientific">Kineosporia babensis</name>
    <dbReference type="NCBI Taxonomy" id="499548"/>
    <lineage>
        <taxon>Bacteria</taxon>
        <taxon>Bacillati</taxon>
        <taxon>Actinomycetota</taxon>
        <taxon>Actinomycetes</taxon>
        <taxon>Kineosporiales</taxon>
        <taxon>Kineosporiaceae</taxon>
        <taxon>Kineosporia</taxon>
    </lineage>
</organism>
<keyword evidence="4" id="KW-1185">Reference proteome</keyword>
<feature type="transmembrane region" description="Helical" evidence="2">
    <location>
        <begin position="68"/>
        <end position="86"/>
    </location>
</feature>
<dbReference type="AlphaFoldDB" id="A0A9X1N873"/>
<feature type="compositionally biased region" description="Acidic residues" evidence="1">
    <location>
        <begin position="269"/>
        <end position="280"/>
    </location>
</feature>
<dbReference type="RefSeq" id="WP_231438250.1">
    <property type="nucleotide sequence ID" value="NZ_JAJOMB010000001.1"/>
</dbReference>
<dbReference type="EMBL" id="JAJOMB010000001">
    <property type="protein sequence ID" value="MCD5309320.1"/>
    <property type="molecule type" value="Genomic_DNA"/>
</dbReference>
<feature type="compositionally biased region" description="Low complexity" evidence="1">
    <location>
        <begin position="315"/>
        <end position="351"/>
    </location>
</feature>
<feature type="region of interest" description="Disordered" evidence="1">
    <location>
        <begin position="248"/>
        <end position="375"/>
    </location>
</feature>
<feature type="transmembrane region" description="Helical" evidence="2">
    <location>
        <begin position="221"/>
        <end position="241"/>
    </location>
</feature>
<keyword evidence="2" id="KW-1133">Transmembrane helix</keyword>
<sequence>MTDRQHPPRRAGSPGPTSYPSPDPEPVGEIEEEKKFKLPVNVVQISASAGAAVTSAVAASYFGVGGTLAGAAFGSVVSSVAGAFYTESLNKAHKTIQTTAAVVVTRYPNDLSQADNIRRMSGPAGVPVADSLNRVGAEDTRRLDVEHVEVPIADATQVMNGYDDSTQVMPPARGNGPGGPESFHLNEQTSQYRSGGLPPASRSQRKQAEQAEQIWWKKPSFMMAGISMAGFLIAMFFITGIEGTTGKTISGGEGTTLSKLVSNNTSSTGEDEDGSDEEESTSTPTESATPTDEATPTDSATPTATADEGTVPSESATPDANATTAPTATDSATDPSTGSDTQSTQQSTDAATEGDSTLQDDGSGTEGQMQEQVNP</sequence>
<feature type="region of interest" description="Disordered" evidence="1">
    <location>
        <begin position="1"/>
        <end position="30"/>
    </location>
</feature>
<keyword evidence="2" id="KW-0472">Membrane</keyword>
<feature type="transmembrane region" description="Helical" evidence="2">
    <location>
        <begin position="42"/>
        <end position="62"/>
    </location>
</feature>
<protein>
    <submittedName>
        <fullName evidence="3">Uncharacterized protein</fullName>
    </submittedName>
</protein>
<proteinExistence type="predicted"/>
<comment type="caution">
    <text evidence="3">The sequence shown here is derived from an EMBL/GenBank/DDBJ whole genome shotgun (WGS) entry which is preliminary data.</text>
</comment>
<keyword evidence="2" id="KW-0812">Transmembrane</keyword>
<evidence type="ECO:0000256" key="2">
    <source>
        <dbReference type="SAM" id="Phobius"/>
    </source>
</evidence>
<feature type="region of interest" description="Disordered" evidence="1">
    <location>
        <begin position="165"/>
        <end position="211"/>
    </location>
</feature>
<feature type="compositionally biased region" description="Low complexity" evidence="1">
    <location>
        <begin position="281"/>
        <end position="308"/>
    </location>
</feature>
<accession>A0A9X1N873</accession>
<gene>
    <name evidence="3" type="ORF">LR394_00295</name>
</gene>
<reference evidence="3" key="1">
    <citation type="submission" date="2021-11" db="EMBL/GenBank/DDBJ databases">
        <title>Streptomyces corallinus and Kineosporia corallina sp. nov., two new coral-derived marine actinobacteria.</title>
        <authorList>
            <person name="Buangrab K."/>
            <person name="Sutthacheep M."/>
            <person name="Yeemin T."/>
            <person name="Harunari E."/>
            <person name="Igarashi Y."/>
            <person name="Sripreechasak P."/>
            <person name="Kanchanasin P."/>
            <person name="Tanasupawat S."/>
            <person name="Phongsopitanun W."/>
        </authorList>
    </citation>
    <scope>NUCLEOTIDE SEQUENCE</scope>
    <source>
        <strain evidence="3">JCM 31032</strain>
    </source>
</reference>
<dbReference type="Proteomes" id="UP001138997">
    <property type="component" value="Unassembled WGS sequence"/>
</dbReference>